<feature type="chain" id="PRO_5046289358" evidence="2">
    <location>
        <begin position="32"/>
        <end position="718"/>
    </location>
</feature>
<keyword evidence="1" id="KW-1133">Transmembrane helix</keyword>
<evidence type="ECO:0000313" key="4">
    <source>
        <dbReference type="Proteomes" id="UP001064933"/>
    </source>
</evidence>
<accession>A0ABY6B370</accession>
<sequence length="718" mass="75338">MNHPVAWQTPQPLWSRFGASAAANAASAASAASTVASAAASASASAAALSPDQARPALLRFDSDDYMEQLLAALEHDPASLGDRIARPETWRLPLGDAPDLVERLPLPRLAKTLARLRKDQAPRSALPAVTGTQAVTENGVARTLPLKLYQPAHMRHYLVAANLVCAQPGLPDRTLGTGGSEQVGFVIRRLMSPTAGAPRVEYAFVKSPAGPRWQRVAAEGAVEPGEDLLPLFSMGFVADNGQPRRLHAGTVPVGRREEYMSTRAQHVVGAEGPGATGASGAISAAGVAAMPSAIATRKEQFKLDVAEPWKQLLRSAVYAKGRIVDPASTATAAQRLEQAVTTNRQLQGQSWLVLLDFADYLATHVPGVWSAVQSPALGTGLTGAAKALFDWMNAAATAMGSNWPGLADSPAISVREALRRIRGARASLEGTTALYPDAPGAGLAWPDFRWLLAGVRDSGGFVVAGLHTTLPAVTVDPADVEAGTPSMTPLQQEAEAAAALVDKAVQLVIAAIDTAQPAAPSPALPFAARLRDALVTTQGDAGWFVIRCAYLRCDCGPLKPAVLSAPSERFQLASFFDSDAPARPIRIALPLDTTPAGLRKHQKNAAFLMSDQLCGQVQRAKGLGFVDLVRSVLPWPLYKPLDVGGMGPCAGGSPQASLGMICSLSLPIITLCALILLMIIVSLLDFVFRWLPYFVMCFPVPKFKGKGGGDGSDGGGS</sequence>
<keyword evidence="1" id="KW-0472">Membrane</keyword>
<organism evidence="3 4">
    <name type="scientific">Roseateles amylovorans</name>
    <dbReference type="NCBI Taxonomy" id="2978473"/>
    <lineage>
        <taxon>Bacteria</taxon>
        <taxon>Pseudomonadati</taxon>
        <taxon>Pseudomonadota</taxon>
        <taxon>Betaproteobacteria</taxon>
        <taxon>Burkholderiales</taxon>
        <taxon>Sphaerotilaceae</taxon>
        <taxon>Roseateles</taxon>
    </lineage>
</organism>
<evidence type="ECO:0000256" key="1">
    <source>
        <dbReference type="SAM" id="Phobius"/>
    </source>
</evidence>
<keyword evidence="4" id="KW-1185">Reference proteome</keyword>
<keyword evidence="2" id="KW-0732">Signal</keyword>
<evidence type="ECO:0000313" key="3">
    <source>
        <dbReference type="EMBL" id="UXH79165.1"/>
    </source>
</evidence>
<gene>
    <name evidence="3" type="ORF">N4261_04295</name>
</gene>
<dbReference type="EMBL" id="CP104562">
    <property type="protein sequence ID" value="UXH79165.1"/>
    <property type="molecule type" value="Genomic_DNA"/>
</dbReference>
<reference evidence="3" key="1">
    <citation type="submission" date="2022-10" db="EMBL/GenBank/DDBJ databases">
        <title>Characterization and whole genome sequencing of a new Roseateles species, isolated from fresh water.</title>
        <authorList>
            <person name="Guliayeva D.Y."/>
            <person name="Akhremchuk A.E."/>
            <person name="Sikolenko M.A."/>
            <person name="Valentovich L.N."/>
            <person name="Sidarenka A.V."/>
        </authorList>
    </citation>
    <scope>NUCLEOTIDE SEQUENCE</scope>
    <source>
        <strain evidence="3">BIM B-1768</strain>
    </source>
</reference>
<dbReference type="Proteomes" id="UP001064933">
    <property type="component" value="Chromosome"/>
</dbReference>
<evidence type="ECO:0000256" key="2">
    <source>
        <dbReference type="SAM" id="SignalP"/>
    </source>
</evidence>
<proteinExistence type="predicted"/>
<dbReference type="RefSeq" id="WP_261758985.1">
    <property type="nucleotide sequence ID" value="NZ_CP104562.2"/>
</dbReference>
<keyword evidence="1" id="KW-0812">Transmembrane</keyword>
<feature type="signal peptide" evidence="2">
    <location>
        <begin position="1"/>
        <end position="31"/>
    </location>
</feature>
<feature type="transmembrane region" description="Helical" evidence="1">
    <location>
        <begin position="665"/>
        <end position="689"/>
    </location>
</feature>
<name>A0ABY6B370_9BURK</name>
<protein>
    <submittedName>
        <fullName evidence="3">Uncharacterized protein</fullName>
    </submittedName>
</protein>